<dbReference type="EMBL" id="WJQU01000001">
    <property type="protein sequence ID" value="KAJ6647436.1"/>
    <property type="molecule type" value="Genomic_DNA"/>
</dbReference>
<evidence type="ECO:0000256" key="5">
    <source>
        <dbReference type="ARBA" id="ARBA00022777"/>
    </source>
</evidence>
<evidence type="ECO:0000256" key="2">
    <source>
        <dbReference type="ARBA" id="ARBA00022527"/>
    </source>
</evidence>
<accession>A0A9Q0ND11</accession>
<dbReference type="PROSITE" id="PS50011">
    <property type="entry name" value="PROTEIN_KINASE_DOM"/>
    <property type="match status" value="1"/>
</dbReference>
<dbReference type="InterPro" id="IPR008271">
    <property type="entry name" value="Ser/Thr_kinase_AS"/>
</dbReference>
<dbReference type="OrthoDB" id="248923at2759"/>
<keyword evidence="6" id="KW-0067">ATP-binding</keyword>
<evidence type="ECO:0000256" key="4">
    <source>
        <dbReference type="ARBA" id="ARBA00022741"/>
    </source>
</evidence>
<evidence type="ECO:0000256" key="3">
    <source>
        <dbReference type="ARBA" id="ARBA00022679"/>
    </source>
</evidence>
<keyword evidence="2" id="KW-0723">Serine/threonine-protein kinase</keyword>
<dbReference type="GO" id="GO:0005524">
    <property type="term" value="F:ATP binding"/>
    <property type="evidence" value="ECO:0007669"/>
    <property type="project" value="UniProtKB-KW"/>
</dbReference>
<dbReference type="Pfam" id="PF00069">
    <property type="entry name" value="Pkinase"/>
    <property type="match status" value="1"/>
</dbReference>
<sequence>MNSIGWAILFKTGCFCTREQLTINGAKYTVIDNIAAGGFSMIDLVENSTTRTKFALKRITCHSIEDQDIALREIELMGRINSENVIKVIDHAITGTADIVVNATSEVYIVLPYYKNGSLQDHLNLRARNKDYMPEAQVLQLFVGICEGLRAFHEAQPEPLAHRDLKTANICLSNGMEPIIVDLGSATTARVQIRGQQEAQKLKDLAEERCSIVYRAPELFSVESYCMIDERTDIWSLGCILFAMCSPTAKCPFDPIYEKGDSVALAVLSGNITFPDDCPYSQDMQNLILFMLRTNPMERPFIYSVIEKTNDLIGKLESRI</sequence>
<protein>
    <recommendedName>
        <fullName evidence="1">non-specific serine/threonine protein kinase</fullName>
        <ecNumber evidence="1">2.7.11.1</ecNumber>
    </recommendedName>
</protein>
<comment type="catalytic activity">
    <reaction evidence="8">
        <text>L-seryl-[protein] + ATP = O-phospho-L-seryl-[protein] + ADP + H(+)</text>
        <dbReference type="Rhea" id="RHEA:17989"/>
        <dbReference type="Rhea" id="RHEA-COMP:9863"/>
        <dbReference type="Rhea" id="RHEA-COMP:11604"/>
        <dbReference type="ChEBI" id="CHEBI:15378"/>
        <dbReference type="ChEBI" id="CHEBI:29999"/>
        <dbReference type="ChEBI" id="CHEBI:30616"/>
        <dbReference type="ChEBI" id="CHEBI:83421"/>
        <dbReference type="ChEBI" id="CHEBI:456216"/>
        <dbReference type="EC" id="2.7.11.1"/>
    </reaction>
</comment>
<evidence type="ECO:0000256" key="8">
    <source>
        <dbReference type="ARBA" id="ARBA00048679"/>
    </source>
</evidence>
<dbReference type="GO" id="GO:0005794">
    <property type="term" value="C:Golgi apparatus"/>
    <property type="evidence" value="ECO:0007669"/>
    <property type="project" value="TreeGrafter"/>
</dbReference>
<dbReference type="PANTHER" id="PTHR45998">
    <property type="entry name" value="SERINE/THREONINE-PROTEIN KINASE 16"/>
    <property type="match status" value="1"/>
</dbReference>
<dbReference type="PROSITE" id="PS00108">
    <property type="entry name" value="PROTEIN_KINASE_ST"/>
    <property type="match status" value="1"/>
</dbReference>
<dbReference type="SMART" id="SM00220">
    <property type="entry name" value="S_TKc"/>
    <property type="match status" value="1"/>
</dbReference>
<comment type="catalytic activity">
    <reaction evidence="7">
        <text>L-threonyl-[protein] + ATP = O-phospho-L-threonyl-[protein] + ADP + H(+)</text>
        <dbReference type="Rhea" id="RHEA:46608"/>
        <dbReference type="Rhea" id="RHEA-COMP:11060"/>
        <dbReference type="Rhea" id="RHEA-COMP:11605"/>
        <dbReference type="ChEBI" id="CHEBI:15378"/>
        <dbReference type="ChEBI" id="CHEBI:30013"/>
        <dbReference type="ChEBI" id="CHEBI:30616"/>
        <dbReference type="ChEBI" id="CHEBI:61977"/>
        <dbReference type="ChEBI" id="CHEBI:456216"/>
        <dbReference type="EC" id="2.7.11.1"/>
    </reaction>
</comment>
<evidence type="ECO:0000256" key="7">
    <source>
        <dbReference type="ARBA" id="ARBA00047899"/>
    </source>
</evidence>
<evidence type="ECO:0000256" key="6">
    <source>
        <dbReference type="ARBA" id="ARBA00022840"/>
    </source>
</evidence>
<dbReference type="AlphaFoldDB" id="A0A9Q0ND11"/>
<keyword evidence="3" id="KW-0808">Transferase</keyword>
<dbReference type="InterPro" id="IPR052239">
    <property type="entry name" value="Ser/Thr-specific_kinases"/>
</dbReference>
<feature type="domain" description="Protein kinase" evidence="9">
    <location>
        <begin position="28"/>
        <end position="313"/>
    </location>
</feature>
<dbReference type="InterPro" id="IPR011009">
    <property type="entry name" value="Kinase-like_dom_sf"/>
</dbReference>
<dbReference type="InterPro" id="IPR000719">
    <property type="entry name" value="Prot_kinase_dom"/>
</dbReference>
<evidence type="ECO:0000313" key="10">
    <source>
        <dbReference type="EMBL" id="KAJ6647436.1"/>
    </source>
</evidence>
<evidence type="ECO:0000259" key="9">
    <source>
        <dbReference type="PROSITE" id="PS50011"/>
    </source>
</evidence>
<dbReference type="PANTHER" id="PTHR45998:SF2">
    <property type="entry name" value="SERINE_THREONINE-PROTEIN KINASE 16"/>
    <property type="match status" value="1"/>
</dbReference>
<evidence type="ECO:0000313" key="11">
    <source>
        <dbReference type="Proteomes" id="UP001151699"/>
    </source>
</evidence>
<dbReference type="GO" id="GO:0004674">
    <property type="term" value="F:protein serine/threonine kinase activity"/>
    <property type="evidence" value="ECO:0007669"/>
    <property type="project" value="UniProtKB-KW"/>
</dbReference>
<reference evidence="10" key="1">
    <citation type="submission" date="2022-07" db="EMBL/GenBank/DDBJ databases">
        <authorList>
            <person name="Trinca V."/>
            <person name="Uliana J.V.C."/>
            <person name="Torres T.T."/>
            <person name="Ward R.J."/>
            <person name="Monesi N."/>
        </authorList>
    </citation>
    <scope>NUCLEOTIDE SEQUENCE</scope>
    <source>
        <strain evidence="10">HSMRA1968</strain>
        <tissue evidence="10">Whole embryos</tissue>
    </source>
</reference>
<keyword evidence="4" id="KW-0547">Nucleotide-binding</keyword>
<dbReference type="PIRSF" id="PIRSF000654">
    <property type="entry name" value="Integrin-linked_kinase"/>
    <property type="match status" value="1"/>
</dbReference>
<proteinExistence type="predicted"/>
<dbReference type="Proteomes" id="UP001151699">
    <property type="component" value="Chromosome A"/>
</dbReference>
<gene>
    <name evidence="10" type="primary">Stk16</name>
    <name evidence="10" type="ORF">Bhyg_02658</name>
</gene>
<dbReference type="CDD" id="cd13986">
    <property type="entry name" value="STKc_16"/>
    <property type="match status" value="1"/>
</dbReference>
<evidence type="ECO:0000256" key="1">
    <source>
        <dbReference type="ARBA" id="ARBA00012513"/>
    </source>
</evidence>
<keyword evidence="11" id="KW-1185">Reference proteome</keyword>
<dbReference type="Gene3D" id="1.10.510.10">
    <property type="entry name" value="Transferase(Phosphotransferase) domain 1"/>
    <property type="match status" value="1"/>
</dbReference>
<dbReference type="EC" id="2.7.11.1" evidence="1"/>
<organism evidence="10 11">
    <name type="scientific">Pseudolycoriella hygida</name>
    <dbReference type="NCBI Taxonomy" id="35572"/>
    <lineage>
        <taxon>Eukaryota</taxon>
        <taxon>Metazoa</taxon>
        <taxon>Ecdysozoa</taxon>
        <taxon>Arthropoda</taxon>
        <taxon>Hexapoda</taxon>
        <taxon>Insecta</taxon>
        <taxon>Pterygota</taxon>
        <taxon>Neoptera</taxon>
        <taxon>Endopterygota</taxon>
        <taxon>Diptera</taxon>
        <taxon>Nematocera</taxon>
        <taxon>Sciaroidea</taxon>
        <taxon>Sciaridae</taxon>
        <taxon>Pseudolycoriella</taxon>
    </lineage>
</organism>
<name>A0A9Q0ND11_9DIPT</name>
<keyword evidence="5 10" id="KW-0418">Kinase</keyword>
<dbReference type="SUPFAM" id="SSF56112">
    <property type="entry name" value="Protein kinase-like (PK-like)"/>
    <property type="match status" value="1"/>
</dbReference>
<comment type="caution">
    <text evidence="10">The sequence shown here is derived from an EMBL/GenBank/DDBJ whole genome shotgun (WGS) entry which is preliminary data.</text>
</comment>